<evidence type="ECO:0000313" key="1">
    <source>
        <dbReference type="EMBL" id="QJD97796.1"/>
    </source>
</evidence>
<dbReference type="EMBL" id="CP051682">
    <property type="protein sequence ID" value="QJD97796.1"/>
    <property type="molecule type" value="Genomic_DNA"/>
</dbReference>
<sequence length="64" mass="7539">MARFTTLIFSETYLNLVHKIRDEILSKEFFEAFSRQRGRFIQKIIVLNAFMDVIATKGIVFQPV</sequence>
<keyword evidence="2" id="KW-1185">Reference proteome</keyword>
<proteinExistence type="predicted"/>
<reference evidence="1 2" key="1">
    <citation type="submission" date="2020-04" db="EMBL/GenBank/DDBJ databases">
        <title>Genome sequencing of novel species.</title>
        <authorList>
            <person name="Heo J."/>
            <person name="Kim S.-J."/>
            <person name="Kim J.-S."/>
            <person name="Hong S.-B."/>
            <person name="Kwon S.-W."/>
        </authorList>
    </citation>
    <scope>NUCLEOTIDE SEQUENCE [LARGE SCALE GENOMIC DNA]</scope>
    <source>
        <strain evidence="1 2">F39-2</strain>
    </source>
</reference>
<dbReference type="KEGG" id="mrob:HH214_18900"/>
<dbReference type="AlphaFoldDB" id="A0A7L5EBL3"/>
<organism evidence="1 2">
    <name type="scientific">Mucilaginibacter robiniae</name>
    <dbReference type="NCBI Taxonomy" id="2728022"/>
    <lineage>
        <taxon>Bacteria</taxon>
        <taxon>Pseudomonadati</taxon>
        <taxon>Bacteroidota</taxon>
        <taxon>Sphingobacteriia</taxon>
        <taxon>Sphingobacteriales</taxon>
        <taxon>Sphingobacteriaceae</taxon>
        <taxon>Mucilaginibacter</taxon>
    </lineage>
</organism>
<dbReference type="Proteomes" id="UP000503278">
    <property type="component" value="Chromosome"/>
</dbReference>
<protein>
    <submittedName>
        <fullName evidence="1">Uncharacterized protein</fullName>
    </submittedName>
</protein>
<evidence type="ECO:0000313" key="2">
    <source>
        <dbReference type="Proteomes" id="UP000503278"/>
    </source>
</evidence>
<gene>
    <name evidence="1" type="ORF">HH214_18900</name>
</gene>
<accession>A0A7L5EBL3</accession>
<name>A0A7L5EBL3_9SPHI</name>